<dbReference type="Pfam" id="PF03492">
    <property type="entry name" value="Methyltransf_7"/>
    <property type="match status" value="3"/>
</dbReference>
<gene>
    <name evidence="3" type="ORF">CB5_LOCUS30696</name>
</gene>
<evidence type="ECO:0000256" key="2">
    <source>
        <dbReference type="ARBA" id="ARBA00022842"/>
    </source>
</evidence>
<proteinExistence type="predicted"/>
<accession>A0A6V7QXK4</accession>
<dbReference type="Gene3D" id="3.40.50.150">
    <property type="entry name" value="Vaccinia Virus protein VP39"/>
    <property type="match status" value="3"/>
</dbReference>
<dbReference type="InterPro" id="IPR005299">
    <property type="entry name" value="MeTrfase_7"/>
</dbReference>
<dbReference type="GO" id="GO:0046872">
    <property type="term" value="F:metal ion binding"/>
    <property type="evidence" value="ECO:0007669"/>
    <property type="project" value="UniProtKB-KW"/>
</dbReference>
<protein>
    <submittedName>
        <fullName evidence="3">Uncharacterized protein</fullName>
    </submittedName>
</protein>
<dbReference type="InterPro" id="IPR042086">
    <property type="entry name" value="MeTrfase_capping"/>
</dbReference>
<evidence type="ECO:0000313" key="3">
    <source>
        <dbReference type="EMBL" id="CAD1847485.1"/>
    </source>
</evidence>
<dbReference type="GO" id="GO:0008168">
    <property type="term" value="F:methyltransferase activity"/>
    <property type="evidence" value="ECO:0007669"/>
    <property type="project" value="InterPro"/>
</dbReference>
<dbReference type="AlphaFoldDB" id="A0A6V7QXK4"/>
<reference evidence="3" key="1">
    <citation type="submission" date="2020-07" db="EMBL/GenBank/DDBJ databases">
        <authorList>
            <person name="Lin J."/>
        </authorList>
    </citation>
    <scope>NUCLEOTIDE SEQUENCE</scope>
</reference>
<dbReference type="InterPro" id="IPR029063">
    <property type="entry name" value="SAM-dependent_MTases_sf"/>
</dbReference>
<dbReference type="PANTHER" id="PTHR31009">
    <property type="entry name" value="S-ADENOSYL-L-METHIONINE:CARBOXYL METHYLTRANSFERASE FAMILY PROTEIN"/>
    <property type="match status" value="1"/>
</dbReference>
<dbReference type="SUPFAM" id="SSF53335">
    <property type="entry name" value="S-adenosyl-L-methionine-dependent methyltransferases"/>
    <property type="match status" value="2"/>
</dbReference>
<keyword evidence="1" id="KW-0479">Metal-binding</keyword>
<name>A0A6V7QXK4_ANACO</name>
<sequence length="717" mass="81434">MKLEQVLCMLGGTGDHSYATLFNLEDKTVPDAIFIMKQSVEELYHDLLPENYMVVADLGCSSGPNTFMYFSQIMDAVRESCDRVGRPPPELHLLLNDLPGNDFNTLFGLFASSKEKMKEEKGEKFLPFYPAGVPGSFYGRLFPARSVHFIYSSLCLHWLSQVPQGLEAKGNTAVNKGNIYISKTSPPLVSKLYREQFQRDFYSFLKLRSEEICTGGRMVLMFFGRRTWDPAEEENNYISTLLSKALNEMVLEGILKASEVDSFNLPYYQPCMEEVKMVARDEGSFDVAHESVFDLNWEVLGNLDDKSLMDNNASGEYIAKIMRSVLEPLFASHFGEAIIDELFSRLTAKVTKHIEMEKGKYVIFVVSLRRIYRVEEVLCMLGGTGDDSYATVSKIEDQTVANVILIMKRSVEDLYHDFLPENYMVVADLGCSSGPNTFMYFSQIMDAISESCDRLSRPPPELHLLLNDLPGNDFNTLFGLFASSEEKMKEEKGEKFLPFYPAGVPGSFYGRLFPTRSVHFMYSCLSLHWLSQVPQGLESKANIARFSFIPQASIRRNALRGQMVLMFFGRRTSDPAEEENNYIWTLLTKALNDMVLEGIIKASDVDSFNLPYYQPRMEEVKMVTRDEGSFDVVHEHVFDLNWEALSNLDEKSLVDNFASAEFLAKIIRSVAESLLAPHFGKAIIDELFSRFTAIVAEHIKKERGKFLILIVSVRRTG</sequence>
<evidence type="ECO:0000256" key="1">
    <source>
        <dbReference type="ARBA" id="ARBA00022723"/>
    </source>
</evidence>
<keyword evidence="2" id="KW-0460">Magnesium</keyword>
<dbReference type="EMBL" id="CAJEUB010000055">
    <property type="protein sequence ID" value="CAD1847485.1"/>
    <property type="molecule type" value="Genomic_DNA"/>
</dbReference>
<organism evidence="3">
    <name type="scientific">Ananas comosus var. bracteatus</name>
    <name type="common">red pineapple</name>
    <dbReference type="NCBI Taxonomy" id="296719"/>
    <lineage>
        <taxon>Eukaryota</taxon>
        <taxon>Viridiplantae</taxon>
        <taxon>Streptophyta</taxon>
        <taxon>Embryophyta</taxon>
        <taxon>Tracheophyta</taxon>
        <taxon>Spermatophyta</taxon>
        <taxon>Magnoliopsida</taxon>
        <taxon>Liliopsida</taxon>
        <taxon>Poales</taxon>
        <taxon>Bromeliaceae</taxon>
        <taxon>Bromelioideae</taxon>
        <taxon>Ananas</taxon>
    </lineage>
</organism>
<dbReference type="Gene3D" id="1.10.1200.270">
    <property type="entry name" value="Methyltransferase, alpha-helical capping domain"/>
    <property type="match status" value="1"/>
</dbReference>